<name>A0A0E2E3U7_TREDN</name>
<dbReference type="PATRIC" id="fig|999432.5.peg.1637"/>
<protein>
    <recommendedName>
        <fullName evidence="1">GmrSD restriction endonucleases N-terminal domain-containing protein</fullName>
    </recommendedName>
</protein>
<dbReference type="AlphaFoldDB" id="A0A0E2E3U7"/>
<evidence type="ECO:0000259" key="1">
    <source>
        <dbReference type="Pfam" id="PF03235"/>
    </source>
</evidence>
<dbReference type="HOGENOM" id="CLU_657113_0_0_12"/>
<dbReference type="EMBL" id="AGDV01000012">
    <property type="protein sequence ID" value="EMB33217.1"/>
    <property type="molecule type" value="Genomic_DNA"/>
</dbReference>
<accession>A0A0E2E3U7</accession>
<proteinExistence type="predicted"/>
<dbReference type="PANTHER" id="PTHR35149:SF1">
    <property type="entry name" value="DUF5655 DOMAIN-CONTAINING PROTEIN"/>
    <property type="match status" value="1"/>
</dbReference>
<reference evidence="2" key="1">
    <citation type="submission" date="2012-01" db="EMBL/GenBank/DDBJ databases">
        <title>The Genome Sequence of Treponema denticola H-22.</title>
        <authorList>
            <consortium name="The Broad Institute Genome Sequencing Platform"/>
            <person name="Earl A."/>
            <person name="Ward D."/>
            <person name="Feldgarden M."/>
            <person name="Gevers D."/>
            <person name="Blanton J.M."/>
            <person name="Fenno C.J."/>
            <person name="Baranova O.V."/>
            <person name="Mathney J."/>
            <person name="Dewhirst F.E."/>
            <person name="Izard J."/>
            <person name="Young S.K."/>
            <person name="Zeng Q."/>
            <person name="Gargeya S."/>
            <person name="Fitzgerald M."/>
            <person name="Haas B."/>
            <person name="Abouelleil A."/>
            <person name="Alvarado L."/>
            <person name="Arachchi H.M."/>
            <person name="Berlin A."/>
            <person name="Chapman S.B."/>
            <person name="Gearin G."/>
            <person name="Goldberg J."/>
            <person name="Griggs A."/>
            <person name="Gujja S."/>
            <person name="Hansen M."/>
            <person name="Heiman D."/>
            <person name="Howarth C."/>
            <person name="Larimer J."/>
            <person name="Lui A."/>
            <person name="MacDonald P.J.P."/>
            <person name="McCowen C."/>
            <person name="Montmayeur A."/>
            <person name="Murphy C."/>
            <person name="Neiman D."/>
            <person name="Pearson M."/>
            <person name="Priest M."/>
            <person name="Roberts A."/>
            <person name="Saif S."/>
            <person name="Shea T."/>
            <person name="Sisk P."/>
            <person name="Stolte C."/>
            <person name="Sykes S."/>
            <person name="Wortman J."/>
            <person name="Nusbaum C."/>
            <person name="Birren B."/>
        </authorList>
    </citation>
    <scope>NUCLEOTIDE SEQUENCE [LARGE SCALE GENOMIC DNA]</scope>
    <source>
        <strain evidence="2">H-22</strain>
    </source>
</reference>
<evidence type="ECO:0000313" key="2">
    <source>
        <dbReference type="EMBL" id="EMB33217.1"/>
    </source>
</evidence>
<dbReference type="InterPro" id="IPR004919">
    <property type="entry name" value="GmrSD_N"/>
</dbReference>
<comment type="caution">
    <text evidence="2">The sequence shown here is derived from an EMBL/GenBank/DDBJ whole genome shotgun (WGS) entry which is preliminary data.</text>
</comment>
<feature type="domain" description="GmrSD restriction endonucleases N-terminal" evidence="1">
    <location>
        <begin position="7"/>
        <end position="155"/>
    </location>
</feature>
<dbReference type="Proteomes" id="UP000011705">
    <property type="component" value="Chromosome"/>
</dbReference>
<sequence length="418" mass="49926">MKDQFNKSKDSPYYIGMLTMHNKDLIDGQQRFTVLSIIATVFQEYYPEWSKMKGKLHLSARPDDEEYLKSLFGNQDKDGIVNKKMFDGQGTIKSWIKEHEKDICIKDFCKYVYEKCTFFIAFLPGSYKNNTQDLNKYFEAMNSTGRNLEAHEIIKVQKYLKAMTCEQDFYNAIWNLVSDMDKPLIRKKTKTESEDDFRKRYNDGINKFQKNIENRSFNNLLNDFSINNEKSDYKTIRELKADGHNPDVRRQDKYYGEGTHSMLNFPEFLLQILYITLENKERTDVNVNEFFDVHNLQETVSNYTKKWTEYEWKNFGKELLRYRLIFDYYVIRIPNSEIGDYRLDYSDMEGSEIDSSVISQIQSLLYVDSSSKTYYRWIVPFLDFLRQEKDISPNSIFKELQSIDNEIYEHSKLFLDNE</sequence>
<dbReference type="Pfam" id="PF03235">
    <property type="entry name" value="GmrSD_N"/>
    <property type="match status" value="1"/>
</dbReference>
<organism evidence="2">
    <name type="scientific">Treponema denticola H-22</name>
    <dbReference type="NCBI Taxonomy" id="999432"/>
    <lineage>
        <taxon>Bacteria</taxon>
        <taxon>Pseudomonadati</taxon>
        <taxon>Spirochaetota</taxon>
        <taxon>Spirochaetia</taxon>
        <taxon>Spirochaetales</taxon>
        <taxon>Treponemataceae</taxon>
        <taxon>Treponema</taxon>
    </lineage>
</organism>
<gene>
    <name evidence="2" type="ORF">HMPREF9726_01578</name>
</gene>
<dbReference type="PANTHER" id="PTHR35149">
    <property type="entry name" value="SLL5132 PROTEIN"/>
    <property type="match status" value="1"/>
</dbReference>